<comment type="similarity">
    <text evidence="6">Belongs to the peroxiredoxin family. Prx5 subfamily.</text>
</comment>
<dbReference type="Pfam" id="PF08534">
    <property type="entry name" value="Redoxin"/>
    <property type="match status" value="1"/>
</dbReference>
<keyword evidence="1 6" id="KW-0575">Peroxidase</keyword>
<dbReference type="CDD" id="cd03013">
    <property type="entry name" value="PRX5_like"/>
    <property type="match status" value="1"/>
</dbReference>
<dbReference type="PANTHER" id="PTHR10430">
    <property type="entry name" value="PEROXIREDOXIN"/>
    <property type="match status" value="1"/>
</dbReference>
<evidence type="ECO:0000256" key="4">
    <source>
        <dbReference type="ARBA" id="ARBA00023284"/>
    </source>
</evidence>
<organism evidence="8 9">
    <name type="scientific">Yoonia maricola</name>
    <dbReference type="NCBI Taxonomy" id="420999"/>
    <lineage>
        <taxon>Bacteria</taxon>
        <taxon>Pseudomonadati</taxon>
        <taxon>Pseudomonadota</taxon>
        <taxon>Alphaproteobacteria</taxon>
        <taxon>Rhodobacterales</taxon>
        <taxon>Paracoccaceae</taxon>
        <taxon>Yoonia</taxon>
    </lineage>
</organism>
<gene>
    <name evidence="8" type="ORF">BC777_2668</name>
</gene>
<dbReference type="FunFam" id="3.40.30.10:FF:000020">
    <property type="entry name" value="Peroxiredoxin"/>
    <property type="match status" value="1"/>
</dbReference>
<dbReference type="SUPFAM" id="SSF52833">
    <property type="entry name" value="Thioredoxin-like"/>
    <property type="match status" value="1"/>
</dbReference>
<dbReference type="GO" id="GO:0045454">
    <property type="term" value="P:cell redox homeostasis"/>
    <property type="evidence" value="ECO:0007669"/>
    <property type="project" value="TreeGrafter"/>
</dbReference>
<reference evidence="8 9" key="1">
    <citation type="submission" date="2017-11" db="EMBL/GenBank/DDBJ databases">
        <title>Genomic Encyclopedia of Archaeal and Bacterial Type Strains, Phase II (KMG-II): From Individual Species to Whole Genera.</title>
        <authorList>
            <person name="Goeker M."/>
        </authorList>
    </citation>
    <scope>NUCLEOTIDE SEQUENCE [LARGE SCALE GENOMIC DNA]</scope>
    <source>
        <strain evidence="8 9">DSM 29128</strain>
    </source>
</reference>
<dbReference type="GO" id="GO:0008379">
    <property type="term" value="F:thioredoxin peroxidase activity"/>
    <property type="evidence" value="ECO:0007669"/>
    <property type="project" value="InterPro"/>
</dbReference>
<comment type="catalytic activity">
    <reaction evidence="6">
        <text>a hydroperoxide + 2 glutathione = an alcohol + glutathione disulfide + H2O</text>
        <dbReference type="Rhea" id="RHEA:62632"/>
        <dbReference type="ChEBI" id="CHEBI:15377"/>
        <dbReference type="ChEBI" id="CHEBI:30879"/>
        <dbReference type="ChEBI" id="CHEBI:35924"/>
        <dbReference type="ChEBI" id="CHEBI:57925"/>
        <dbReference type="ChEBI" id="CHEBI:58297"/>
        <dbReference type="EC" id="1.11.1.27"/>
    </reaction>
</comment>
<keyword evidence="4 6" id="KW-0676">Redox-active center</keyword>
<evidence type="ECO:0000256" key="1">
    <source>
        <dbReference type="ARBA" id="ARBA00022559"/>
    </source>
</evidence>
<evidence type="ECO:0000313" key="8">
    <source>
        <dbReference type="EMBL" id="PJI86300.1"/>
    </source>
</evidence>
<keyword evidence="3 6" id="KW-0560">Oxidoreductase</keyword>
<dbReference type="EC" id="1.11.1.27" evidence="6"/>
<evidence type="ECO:0000256" key="5">
    <source>
        <dbReference type="PIRSR" id="PIRSR637944-1"/>
    </source>
</evidence>
<evidence type="ECO:0000256" key="6">
    <source>
        <dbReference type="RuleBase" id="RU366011"/>
    </source>
</evidence>
<dbReference type="InterPro" id="IPR037944">
    <property type="entry name" value="PRX5-like"/>
</dbReference>
<dbReference type="GO" id="GO:0034599">
    <property type="term" value="P:cellular response to oxidative stress"/>
    <property type="evidence" value="ECO:0007669"/>
    <property type="project" value="InterPro"/>
</dbReference>
<dbReference type="InterPro" id="IPR036249">
    <property type="entry name" value="Thioredoxin-like_sf"/>
</dbReference>
<name>A0A2M8W5V7_9RHOB</name>
<evidence type="ECO:0000256" key="3">
    <source>
        <dbReference type="ARBA" id="ARBA00023002"/>
    </source>
</evidence>
<comment type="caution">
    <text evidence="8">The sequence shown here is derived from an EMBL/GenBank/DDBJ whole genome shotgun (WGS) entry which is preliminary data.</text>
</comment>
<keyword evidence="2 6" id="KW-0049">Antioxidant</keyword>
<dbReference type="InterPro" id="IPR013766">
    <property type="entry name" value="Thioredoxin_domain"/>
</dbReference>
<proteinExistence type="inferred from homology"/>
<evidence type="ECO:0000259" key="7">
    <source>
        <dbReference type="PROSITE" id="PS51352"/>
    </source>
</evidence>
<accession>A0A2M8W5V7</accession>
<dbReference type="Gene3D" id="3.40.30.10">
    <property type="entry name" value="Glutaredoxin"/>
    <property type="match status" value="1"/>
</dbReference>
<dbReference type="EMBL" id="PGTY01000002">
    <property type="protein sequence ID" value="PJI86300.1"/>
    <property type="molecule type" value="Genomic_DNA"/>
</dbReference>
<sequence length="170" mass="18185">MTIKTGDALPNATLLHMGEEGPEQVVLSDKLDGRKVVIFGLPGAYTGVCSTAHVPSFMITFDDFKAKGVDEIICISVNDPFVMQAWGEKTRATETGITMLADAESAFTTAIGMNFSAPPVGFVNRSKRYSMLVDNGVVSILNEELSPGECEISAGETLLAAMDFQEKALD</sequence>
<protein>
    <recommendedName>
        <fullName evidence="6">Glutathione-dependent peroxiredoxin</fullName>
        <ecNumber evidence="6">1.11.1.27</ecNumber>
    </recommendedName>
</protein>
<dbReference type="RefSeq" id="WP_100368601.1">
    <property type="nucleotide sequence ID" value="NZ_PGTY01000002.1"/>
</dbReference>
<comment type="function">
    <text evidence="6">Thiol-specific peroxidase that catalyzes the reduction of hydrogen peroxide and organic hydroperoxides to water and alcohols, respectively. Plays a role in cell protection against oxidative stress by detoxifying peroxides.</text>
</comment>
<dbReference type="InterPro" id="IPR013740">
    <property type="entry name" value="Redoxin"/>
</dbReference>
<evidence type="ECO:0000313" key="9">
    <source>
        <dbReference type="Proteomes" id="UP000228531"/>
    </source>
</evidence>
<dbReference type="GO" id="GO:0042744">
    <property type="term" value="P:hydrogen peroxide catabolic process"/>
    <property type="evidence" value="ECO:0007669"/>
    <property type="project" value="TreeGrafter"/>
</dbReference>
<feature type="active site" description="Cysteine sulfenic acid (-SOH) intermediate" evidence="5">
    <location>
        <position position="49"/>
    </location>
</feature>
<keyword evidence="9" id="KW-1185">Reference proteome</keyword>
<dbReference type="OrthoDB" id="9800621at2"/>
<dbReference type="PANTHER" id="PTHR10430:SF16">
    <property type="entry name" value="PEROXIREDOXIN-5, MITOCHONDRIAL"/>
    <property type="match status" value="1"/>
</dbReference>
<feature type="domain" description="Thioredoxin" evidence="7">
    <location>
        <begin position="3"/>
        <end position="167"/>
    </location>
</feature>
<dbReference type="GO" id="GO:0005737">
    <property type="term" value="C:cytoplasm"/>
    <property type="evidence" value="ECO:0007669"/>
    <property type="project" value="TreeGrafter"/>
</dbReference>
<evidence type="ECO:0000256" key="2">
    <source>
        <dbReference type="ARBA" id="ARBA00022862"/>
    </source>
</evidence>
<dbReference type="Proteomes" id="UP000228531">
    <property type="component" value="Unassembled WGS sequence"/>
</dbReference>
<dbReference type="PROSITE" id="PS51352">
    <property type="entry name" value="THIOREDOXIN_2"/>
    <property type="match status" value="1"/>
</dbReference>
<dbReference type="AlphaFoldDB" id="A0A2M8W5V7"/>